<feature type="compositionally biased region" description="Polar residues" evidence="1">
    <location>
        <begin position="83"/>
        <end position="94"/>
    </location>
</feature>
<dbReference type="STRING" id="341454.A0A4V3SHR2"/>
<accession>A0A4V3SHR2</accession>
<feature type="region of interest" description="Disordered" evidence="1">
    <location>
        <begin position="358"/>
        <end position="396"/>
    </location>
</feature>
<dbReference type="CDD" id="cd22699">
    <property type="entry name" value="FHA_PLM2-like"/>
    <property type="match status" value="1"/>
</dbReference>
<feature type="compositionally biased region" description="Polar residues" evidence="1">
    <location>
        <begin position="358"/>
        <end position="377"/>
    </location>
</feature>
<keyword evidence="4" id="KW-1185">Reference proteome</keyword>
<evidence type="ECO:0000313" key="3">
    <source>
        <dbReference type="EMBL" id="TGZ77254.1"/>
    </source>
</evidence>
<dbReference type="Proteomes" id="UP000298138">
    <property type="component" value="Unassembled WGS sequence"/>
</dbReference>
<name>A0A4V3SHR2_9PEZI</name>
<feature type="compositionally biased region" description="Acidic residues" evidence="1">
    <location>
        <begin position="303"/>
        <end position="313"/>
    </location>
</feature>
<dbReference type="InParanoid" id="A0A4V3SHR2"/>
<dbReference type="InterPro" id="IPR008984">
    <property type="entry name" value="SMAD_FHA_dom_sf"/>
</dbReference>
<dbReference type="SUPFAM" id="SSF49879">
    <property type="entry name" value="SMAD/FHA domain"/>
    <property type="match status" value="1"/>
</dbReference>
<dbReference type="AlphaFoldDB" id="A0A4V3SHR2"/>
<feature type="region of interest" description="Disordered" evidence="1">
    <location>
        <begin position="198"/>
        <end position="269"/>
    </location>
</feature>
<gene>
    <name evidence="3" type="ORF">EX30DRAFT_311453</name>
</gene>
<evidence type="ECO:0000313" key="4">
    <source>
        <dbReference type="Proteomes" id="UP000298138"/>
    </source>
</evidence>
<dbReference type="InterPro" id="IPR000253">
    <property type="entry name" value="FHA_dom"/>
</dbReference>
<dbReference type="PROSITE" id="PS50006">
    <property type="entry name" value="FHA_DOMAIN"/>
    <property type="match status" value="1"/>
</dbReference>
<sequence length="510" mass="56068">MFGTHSPSPNRLVDADLNVAAGTKRRAPSLLPAFEPSSSPPRFKRQKSRPSTATILEDDENLYPGSSILPSSPPPAVPARPTLQRTQSSLTERSPLSAVPSITLPENGEEILLGRSSKSSHVGLSANRLISRVHIRARYTHTEDGKPKIEVTCTGWNGVTIHCQGLAWDLQKGDVFNSETEHAEIMLDIQDSRVLLAWPGTPPQGHNQSAQDATPRVRVERSRSPSLGLWDDENSDPTAPRRRKLTPVSPTPARRASVAGAPGSSANIANQSMNETFLEIYEDDEDHDVASSTQVTNSHSQDESEAGEEEEEHELPLPPAVPAEPVYSFVEDDGLPPFKDSGFESDLVLPPMGRFSTAESLRSTPATSRFNRSSSMARTLHEPSSPIRARSTSISPSKADTIQNHLTNQLAFSRIATVPLSDLFNNLPVEVARTVTKQKLYKVLGQIDCIGEVKRHGKDAAGKPLESEFYYILEKDADEGRKMAVSGKRGVRNCRKTHKQYYWKKPKRVN</sequence>
<proteinExistence type="predicted"/>
<dbReference type="EMBL" id="ML220156">
    <property type="protein sequence ID" value="TGZ77254.1"/>
    <property type="molecule type" value="Genomic_DNA"/>
</dbReference>
<feature type="region of interest" description="Disordered" evidence="1">
    <location>
        <begin position="1"/>
        <end position="101"/>
    </location>
</feature>
<feature type="compositionally biased region" description="Polar residues" evidence="1">
    <location>
        <begin position="290"/>
        <end position="299"/>
    </location>
</feature>
<protein>
    <recommendedName>
        <fullName evidence="2">FHA domain-containing protein</fullName>
    </recommendedName>
</protein>
<dbReference type="OrthoDB" id="5348546at2759"/>
<evidence type="ECO:0000256" key="1">
    <source>
        <dbReference type="SAM" id="MobiDB-lite"/>
    </source>
</evidence>
<organism evidence="3 4">
    <name type="scientific">Ascodesmis nigricans</name>
    <dbReference type="NCBI Taxonomy" id="341454"/>
    <lineage>
        <taxon>Eukaryota</taxon>
        <taxon>Fungi</taxon>
        <taxon>Dikarya</taxon>
        <taxon>Ascomycota</taxon>
        <taxon>Pezizomycotina</taxon>
        <taxon>Pezizomycetes</taxon>
        <taxon>Pezizales</taxon>
        <taxon>Ascodesmidaceae</taxon>
        <taxon>Ascodesmis</taxon>
    </lineage>
</organism>
<feature type="domain" description="FHA" evidence="2">
    <location>
        <begin position="111"/>
        <end position="166"/>
    </location>
</feature>
<feature type="region of interest" description="Disordered" evidence="1">
    <location>
        <begin position="286"/>
        <end position="322"/>
    </location>
</feature>
<evidence type="ECO:0000259" key="2">
    <source>
        <dbReference type="PROSITE" id="PS50006"/>
    </source>
</evidence>
<reference evidence="3 4" key="1">
    <citation type="submission" date="2019-04" db="EMBL/GenBank/DDBJ databases">
        <title>Comparative genomics and transcriptomics to analyze fruiting body development in filamentous ascomycetes.</title>
        <authorList>
            <consortium name="DOE Joint Genome Institute"/>
            <person name="Lutkenhaus R."/>
            <person name="Traeger S."/>
            <person name="Breuer J."/>
            <person name="Kuo A."/>
            <person name="Lipzen A."/>
            <person name="Pangilinan J."/>
            <person name="Dilworth D."/>
            <person name="Sandor L."/>
            <person name="Poggeler S."/>
            <person name="Barry K."/>
            <person name="Grigoriev I.V."/>
            <person name="Nowrousian M."/>
        </authorList>
    </citation>
    <scope>NUCLEOTIDE SEQUENCE [LARGE SCALE GENOMIC DNA]</scope>
    <source>
        <strain evidence="3 4">CBS 389.68</strain>
    </source>
</reference>